<dbReference type="RefSeq" id="WP_317834586.1">
    <property type="nucleotide sequence ID" value="NZ_CP136920.1"/>
</dbReference>
<sequence>MARKSRKYITILGHRFLKTDFFKWVICVVIFITVIAASWILFTLYSTQRRKEVLAEQARMEVTVEEEIPVSVGPAQPSRLDLLVKKQLKAVGYAGGESIIVNGQIIQGEEVREFEDFWSPPNKMRRELSSNGQIAEVLIYDGKEFWKVTPENKVNITDTSDAALFNVETTLYEPLAQYSKNQKHYRLLFDEEFGGRNNKVIGYRLPGEIEVRHFFDDEELFEVRRLAWLVGEKDGQRDIRFEKHEAVNGRAIPRIITFISKGKAVQIIKIREVTIQDSLPDSTFEPVLSLNN</sequence>
<accession>A0AAQ3LB82</accession>
<reference evidence="2 3" key="1">
    <citation type="submission" date="2023-10" db="EMBL/GenBank/DDBJ databases">
        <title>Rubellicoccus peritrichatus gen. nov., sp. nov., isolated from an algae of coral reef tank.</title>
        <authorList>
            <person name="Luo J."/>
        </authorList>
    </citation>
    <scope>NUCLEOTIDE SEQUENCE [LARGE SCALE GENOMIC DNA]</scope>
    <source>
        <strain evidence="2 3">CR14</strain>
    </source>
</reference>
<dbReference type="AlphaFoldDB" id="A0AAQ3LB82"/>
<proteinExistence type="predicted"/>
<dbReference type="Gene3D" id="2.50.20.10">
    <property type="entry name" value="Lipoprotein localisation LolA/LolB/LppX"/>
    <property type="match status" value="1"/>
</dbReference>
<evidence type="ECO:0000256" key="1">
    <source>
        <dbReference type="SAM" id="Phobius"/>
    </source>
</evidence>
<keyword evidence="1" id="KW-0812">Transmembrane</keyword>
<name>A0AAQ3LB82_9BACT</name>
<keyword evidence="3" id="KW-1185">Reference proteome</keyword>
<organism evidence="2 3">
    <name type="scientific">Rubellicoccus peritrichatus</name>
    <dbReference type="NCBI Taxonomy" id="3080537"/>
    <lineage>
        <taxon>Bacteria</taxon>
        <taxon>Pseudomonadati</taxon>
        <taxon>Verrucomicrobiota</taxon>
        <taxon>Opitutia</taxon>
        <taxon>Puniceicoccales</taxon>
        <taxon>Cerasicoccaceae</taxon>
        <taxon>Rubellicoccus</taxon>
    </lineage>
</organism>
<evidence type="ECO:0000313" key="3">
    <source>
        <dbReference type="Proteomes" id="UP001304300"/>
    </source>
</evidence>
<keyword evidence="1" id="KW-1133">Transmembrane helix</keyword>
<evidence type="ECO:0000313" key="2">
    <source>
        <dbReference type="EMBL" id="WOO42102.1"/>
    </source>
</evidence>
<protein>
    <submittedName>
        <fullName evidence="2">Uncharacterized protein</fullName>
    </submittedName>
</protein>
<keyword evidence="1" id="KW-0472">Membrane</keyword>
<dbReference type="Proteomes" id="UP001304300">
    <property type="component" value="Chromosome"/>
</dbReference>
<dbReference type="EMBL" id="CP136920">
    <property type="protein sequence ID" value="WOO42102.1"/>
    <property type="molecule type" value="Genomic_DNA"/>
</dbReference>
<gene>
    <name evidence="2" type="ORF">RZN69_03310</name>
</gene>
<dbReference type="KEGG" id="puo:RZN69_03310"/>
<feature type="transmembrane region" description="Helical" evidence="1">
    <location>
        <begin position="21"/>
        <end position="42"/>
    </location>
</feature>